<evidence type="ECO:0000313" key="5">
    <source>
        <dbReference type="Proteomes" id="UP000444960"/>
    </source>
</evidence>
<dbReference type="RefSeq" id="WP_228461464.1">
    <property type="nucleotide sequence ID" value="NZ_BJOV01000005.1"/>
</dbReference>
<protein>
    <submittedName>
        <fullName evidence="4">1-acyl-sn-glycerol-3-phosphate acyltransferase</fullName>
    </submittedName>
</protein>
<dbReference type="Pfam" id="PF01553">
    <property type="entry name" value="Acyltransferase"/>
    <property type="match status" value="1"/>
</dbReference>
<dbReference type="GO" id="GO:0003841">
    <property type="term" value="F:1-acylglycerol-3-phosphate O-acyltransferase activity"/>
    <property type="evidence" value="ECO:0007669"/>
    <property type="project" value="TreeGrafter"/>
</dbReference>
<dbReference type="EMBL" id="BJOV01000005">
    <property type="protein sequence ID" value="GEE02237.1"/>
    <property type="molecule type" value="Genomic_DNA"/>
</dbReference>
<dbReference type="Proteomes" id="UP000444960">
    <property type="component" value="Unassembled WGS sequence"/>
</dbReference>
<dbReference type="InterPro" id="IPR002123">
    <property type="entry name" value="Plipid/glycerol_acylTrfase"/>
</dbReference>
<dbReference type="PANTHER" id="PTHR10434:SF11">
    <property type="entry name" value="1-ACYL-SN-GLYCEROL-3-PHOSPHATE ACYLTRANSFERASE"/>
    <property type="match status" value="1"/>
</dbReference>
<evidence type="ECO:0000259" key="3">
    <source>
        <dbReference type="SMART" id="SM00563"/>
    </source>
</evidence>
<dbReference type="GO" id="GO:0006654">
    <property type="term" value="P:phosphatidic acid biosynthetic process"/>
    <property type="evidence" value="ECO:0007669"/>
    <property type="project" value="TreeGrafter"/>
</dbReference>
<keyword evidence="2 4" id="KW-0012">Acyltransferase</keyword>
<evidence type="ECO:0000256" key="2">
    <source>
        <dbReference type="ARBA" id="ARBA00023315"/>
    </source>
</evidence>
<proteinExistence type="predicted"/>
<keyword evidence="1 4" id="KW-0808">Transferase</keyword>
<dbReference type="SUPFAM" id="SSF69593">
    <property type="entry name" value="Glycerol-3-phosphate (1)-acyltransferase"/>
    <property type="match status" value="1"/>
</dbReference>
<gene>
    <name evidence="4" type="primary">plsC_1</name>
    <name evidence="4" type="ORF">nbrc107696_26830</name>
</gene>
<name>A0A7I9VA71_9ACTN</name>
<accession>A0A7I9VA71</accession>
<sequence length="227" mass="23774">MAIVPSLLYPLCKHVLIGPMLTRRITLTVDGTDLVPTRGPLIVAANHLAEIDSLVVPLAIRRRLSFLAKAEYFTGSGIRGRAARAFFAGTGQIPVDRSGGDGAALDAAERVLRGGGAWAIYPEGTRSPDGRLHRGHTGALRVAARVPGTMIVPVVVDGTAAVNPSGSRRVGRGQVSVRIGEAVAADDLLGPAADVRAGTDALMAIIRDLGGLEYVDEYVRRRGGGDR</sequence>
<evidence type="ECO:0000313" key="4">
    <source>
        <dbReference type="EMBL" id="GEE02237.1"/>
    </source>
</evidence>
<evidence type="ECO:0000256" key="1">
    <source>
        <dbReference type="ARBA" id="ARBA00022679"/>
    </source>
</evidence>
<keyword evidence="5" id="KW-1185">Reference proteome</keyword>
<feature type="domain" description="Phospholipid/glycerol acyltransferase" evidence="3">
    <location>
        <begin position="41"/>
        <end position="159"/>
    </location>
</feature>
<dbReference type="GO" id="GO:0005886">
    <property type="term" value="C:plasma membrane"/>
    <property type="evidence" value="ECO:0007669"/>
    <property type="project" value="TreeGrafter"/>
</dbReference>
<organism evidence="4 5">
    <name type="scientific">Gordonia spumicola</name>
    <dbReference type="NCBI Taxonomy" id="589161"/>
    <lineage>
        <taxon>Bacteria</taxon>
        <taxon>Bacillati</taxon>
        <taxon>Actinomycetota</taxon>
        <taxon>Actinomycetes</taxon>
        <taxon>Mycobacteriales</taxon>
        <taxon>Gordoniaceae</taxon>
        <taxon>Gordonia</taxon>
    </lineage>
</organism>
<comment type="caution">
    <text evidence="4">The sequence shown here is derived from an EMBL/GenBank/DDBJ whole genome shotgun (WGS) entry which is preliminary data.</text>
</comment>
<dbReference type="AlphaFoldDB" id="A0A7I9VA71"/>
<dbReference type="CDD" id="cd07989">
    <property type="entry name" value="LPLAT_AGPAT-like"/>
    <property type="match status" value="1"/>
</dbReference>
<dbReference type="SMART" id="SM00563">
    <property type="entry name" value="PlsC"/>
    <property type="match status" value="1"/>
</dbReference>
<reference evidence="5" key="1">
    <citation type="submission" date="2019-06" db="EMBL/GenBank/DDBJ databases">
        <title>Gordonia isolated from sludge of a wastewater treatment plant.</title>
        <authorList>
            <person name="Tamura T."/>
            <person name="Aoyama K."/>
            <person name="Kang Y."/>
            <person name="Saito S."/>
            <person name="Akiyama N."/>
            <person name="Yazawa K."/>
            <person name="Gonoi T."/>
            <person name="Mikami Y."/>
        </authorList>
    </citation>
    <scope>NUCLEOTIDE SEQUENCE [LARGE SCALE GENOMIC DNA]</scope>
    <source>
        <strain evidence="5">NBRC 107696</strain>
    </source>
</reference>
<dbReference type="PANTHER" id="PTHR10434">
    <property type="entry name" value="1-ACYL-SN-GLYCEROL-3-PHOSPHATE ACYLTRANSFERASE"/>
    <property type="match status" value="1"/>
</dbReference>